<keyword evidence="4" id="KW-0723">Serine/threonine-protein kinase</keyword>
<keyword evidence="6" id="KW-0808">Transferase</keyword>
<dbReference type="SMART" id="SM00220">
    <property type="entry name" value="S_TKc"/>
    <property type="match status" value="1"/>
</dbReference>
<evidence type="ECO:0000256" key="17">
    <source>
        <dbReference type="PROSITE-ProRule" id="PRU10141"/>
    </source>
</evidence>
<evidence type="ECO:0000256" key="8">
    <source>
        <dbReference type="ARBA" id="ARBA00022729"/>
    </source>
</evidence>
<evidence type="ECO:0000256" key="16">
    <source>
        <dbReference type="ARBA" id="ARBA00023180"/>
    </source>
</evidence>
<evidence type="ECO:0000256" key="4">
    <source>
        <dbReference type="ARBA" id="ARBA00022527"/>
    </source>
</evidence>
<dbReference type="InterPro" id="IPR000719">
    <property type="entry name" value="Prot_kinase_dom"/>
</dbReference>
<keyword evidence="11" id="KW-0418">Kinase</keyword>
<comment type="subcellular location">
    <subcellularLocation>
        <location evidence="1">Membrane</location>
        <topology evidence="1">Single-pass type I membrane protein</topology>
    </subcellularLocation>
</comment>
<evidence type="ECO:0000256" key="11">
    <source>
        <dbReference type="ARBA" id="ARBA00022777"/>
    </source>
</evidence>
<dbReference type="AlphaFoldDB" id="A0A022QZ72"/>
<dbReference type="Gene3D" id="1.10.510.10">
    <property type="entry name" value="Transferase(Phosphotransferase) domain 1"/>
    <property type="match status" value="1"/>
</dbReference>
<evidence type="ECO:0000256" key="20">
    <source>
        <dbReference type="SAM" id="SignalP"/>
    </source>
</evidence>
<feature type="domain" description="Protein kinase" evidence="21">
    <location>
        <begin position="632"/>
        <end position="905"/>
    </location>
</feature>
<organism evidence="22 23">
    <name type="scientific">Erythranthe guttata</name>
    <name type="common">Yellow monkey flower</name>
    <name type="synonym">Mimulus guttatus</name>
    <dbReference type="NCBI Taxonomy" id="4155"/>
    <lineage>
        <taxon>Eukaryota</taxon>
        <taxon>Viridiplantae</taxon>
        <taxon>Streptophyta</taxon>
        <taxon>Embryophyta</taxon>
        <taxon>Tracheophyta</taxon>
        <taxon>Spermatophyta</taxon>
        <taxon>Magnoliopsida</taxon>
        <taxon>eudicotyledons</taxon>
        <taxon>Gunneridae</taxon>
        <taxon>Pentapetalae</taxon>
        <taxon>asterids</taxon>
        <taxon>lamiids</taxon>
        <taxon>Lamiales</taxon>
        <taxon>Phrymaceae</taxon>
        <taxon>Erythranthe</taxon>
    </lineage>
</organism>
<feature type="binding site" evidence="17">
    <location>
        <position position="660"/>
    </location>
    <ligand>
        <name>ATP</name>
        <dbReference type="ChEBI" id="CHEBI:30616"/>
    </ligand>
</feature>
<dbReference type="PROSITE" id="PS50011">
    <property type="entry name" value="PROTEIN_KINASE_DOM"/>
    <property type="match status" value="1"/>
</dbReference>
<dbReference type="STRING" id="4155.A0A022QZ72"/>
<dbReference type="PROSITE" id="PS00107">
    <property type="entry name" value="PROTEIN_KINASE_ATP"/>
    <property type="match status" value="1"/>
</dbReference>
<dbReference type="EC" id="2.7.11.1" evidence="3"/>
<evidence type="ECO:0000256" key="14">
    <source>
        <dbReference type="ARBA" id="ARBA00023136"/>
    </source>
</evidence>
<dbReference type="Pfam" id="PF08263">
    <property type="entry name" value="LRRNT_2"/>
    <property type="match status" value="1"/>
</dbReference>
<evidence type="ECO:0000256" key="9">
    <source>
        <dbReference type="ARBA" id="ARBA00022737"/>
    </source>
</evidence>
<dbReference type="SUPFAM" id="SSF52058">
    <property type="entry name" value="L domain-like"/>
    <property type="match status" value="1"/>
</dbReference>
<dbReference type="InterPro" id="IPR032675">
    <property type="entry name" value="LRR_dom_sf"/>
</dbReference>
<keyword evidence="5" id="KW-0433">Leucine-rich repeat</keyword>
<feature type="chain" id="PRO_5001507202" description="non-specific serine/threonine protein kinase" evidence="20">
    <location>
        <begin position="26"/>
        <end position="955"/>
    </location>
</feature>
<dbReference type="FunFam" id="1.10.510.10:FF:000453">
    <property type="entry name" value="LRR receptor-like serine/threonine-protein kinase HSL2"/>
    <property type="match status" value="1"/>
</dbReference>
<gene>
    <name evidence="22" type="ORF">MIMGU_mgv1a021943mg</name>
</gene>
<keyword evidence="15" id="KW-0675">Receptor</keyword>
<dbReference type="Gene3D" id="3.30.200.20">
    <property type="entry name" value="Phosphorylase Kinase, domain 1"/>
    <property type="match status" value="1"/>
</dbReference>
<dbReference type="InterPro" id="IPR017441">
    <property type="entry name" value="Protein_kinase_ATP_BS"/>
</dbReference>
<keyword evidence="13 19" id="KW-1133">Transmembrane helix</keyword>
<evidence type="ECO:0000256" key="13">
    <source>
        <dbReference type="ARBA" id="ARBA00022989"/>
    </source>
</evidence>
<evidence type="ECO:0000256" key="5">
    <source>
        <dbReference type="ARBA" id="ARBA00022614"/>
    </source>
</evidence>
<accession>A0A022QZ72</accession>
<reference evidence="22 23" key="1">
    <citation type="journal article" date="2013" name="Proc. Natl. Acad. Sci. U.S.A.">
        <title>Fine-scale variation in meiotic recombination in Mimulus inferred from population shotgun sequencing.</title>
        <authorList>
            <person name="Hellsten U."/>
            <person name="Wright K.M."/>
            <person name="Jenkins J."/>
            <person name="Shu S."/>
            <person name="Yuan Y."/>
            <person name="Wessler S.R."/>
            <person name="Schmutz J."/>
            <person name="Willis J.H."/>
            <person name="Rokhsar D.S."/>
        </authorList>
    </citation>
    <scope>NUCLEOTIDE SEQUENCE [LARGE SCALE GENOMIC DNA]</scope>
    <source>
        <strain evidence="23">cv. DUN x IM62</strain>
    </source>
</reference>
<name>A0A022QZ72_ERYGU</name>
<feature type="compositionally biased region" description="Polar residues" evidence="18">
    <location>
        <begin position="913"/>
        <end position="924"/>
    </location>
</feature>
<dbReference type="eggNOG" id="ENOG502QQH6">
    <property type="taxonomic scope" value="Eukaryota"/>
</dbReference>
<evidence type="ECO:0000256" key="18">
    <source>
        <dbReference type="SAM" id="MobiDB-lite"/>
    </source>
</evidence>
<sequence length="955" mass="104432">MISGIHLTMLLAFIQVLSIAALTNSNDYVALKALKDTWINVPPNWVGSDPCGDVWDGITCKNDRVVSITLASINLTGQLSSDISGLTELQTLDLSYNKGMTGSLPSGIGNVKKLSSLILVGCGFSGPIPPSIGSLQQLRYLSLNSNNFIGSIPPSIGNLLNLYWLDLADNKLTGTIPVSDGTSPGLDMLVNTKHFHFGKNQLSGVIPPQLFNSNLALIHLLFENNQLTGSIPSTMGLVRTLEVVRLDRNSLSGPVPSNFNNLTSVQELFLANNKLTGSLPNLTGMNLLHYVDMSNNSFDATDIPPWFSSLQSLTTLIMENTKIQGSLPVSLFSLLQLQTVTLKNNQINGTLNIGSNHSNQLQIIDLQNNLIDAFTQRAGFTVQVILVGNPICNEGGQESYCTIPQPSNNSYSTPPQNCMPSNCSSETVSSPTCKCAYPYTGTLIFRAPSFSNYRNGTIFVSLENKLMSVFKSRSLPVDSVSVSNPNRNIDNYLSLDLQVFPSGQEFFNRTAISGIGFTLSNQTFKPPPEFGPFFFIGRSYPYFQVSVEGSPSKKSSNTGVIIGAAVGGAVLLLLLIVAGVYAIRQRTRAETADRMNDPFALWDPSKNSGAVPQLKGAKAFTFEELKESTNNFSESNAIGSGGYGRVYRGTLAKGQLVAIKRAVQGSMQGRLEFKTEIELLSRVHHKNVVSLVGFCFDHGEQMLVYEFIANGTLRDSISGKSGIRLDWMRRLRIAHGAAKGIQYLHDEANPPIIHRDIKSNNILLDERLNAKVADFGLSKIMHDSERNHVTTQVKGTMGYLDPEYYMTQQLTEKSDVYSFGILMFELLTARLPIEKNKHIVRQVMSSMDKSKSMYNLQGLLDPAVASRMSTKSVEMFVDLALWCVKELGSNRPSMSEVVKEIENTMEIAGINPNAESTPSSSTYVDANKASKHPYSDESLFAYSGSYLDSSSVQPM</sequence>
<dbReference type="GO" id="GO:0004674">
    <property type="term" value="F:protein serine/threonine kinase activity"/>
    <property type="evidence" value="ECO:0007669"/>
    <property type="project" value="UniProtKB-KW"/>
</dbReference>
<dbReference type="EMBL" id="KI630784">
    <property type="protein sequence ID" value="EYU33236.1"/>
    <property type="molecule type" value="Genomic_DNA"/>
</dbReference>
<feature type="signal peptide" evidence="20">
    <location>
        <begin position="1"/>
        <end position="25"/>
    </location>
</feature>
<dbReference type="SUPFAM" id="SSF56112">
    <property type="entry name" value="Protein kinase-like (PK-like)"/>
    <property type="match status" value="1"/>
</dbReference>
<keyword evidence="16" id="KW-0325">Glycoprotein</keyword>
<keyword evidence="9" id="KW-0677">Repeat</keyword>
<feature type="region of interest" description="Disordered" evidence="18">
    <location>
        <begin position="909"/>
        <end position="928"/>
    </location>
</feature>
<dbReference type="PROSITE" id="PS00108">
    <property type="entry name" value="PROTEIN_KINASE_ST"/>
    <property type="match status" value="1"/>
</dbReference>
<evidence type="ECO:0000256" key="1">
    <source>
        <dbReference type="ARBA" id="ARBA00004479"/>
    </source>
</evidence>
<dbReference type="GO" id="GO:0016020">
    <property type="term" value="C:membrane"/>
    <property type="evidence" value="ECO:0007669"/>
    <property type="project" value="UniProtKB-SubCell"/>
</dbReference>
<keyword evidence="8 20" id="KW-0732">Signal</keyword>
<evidence type="ECO:0000259" key="21">
    <source>
        <dbReference type="PROSITE" id="PS50011"/>
    </source>
</evidence>
<proteinExistence type="inferred from homology"/>
<dbReference type="InterPro" id="IPR013210">
    <property type="entry name" value="LRR_N_plant-typ"/>
</dbReference>
<evidence type="ECO:0000256" key="19">
    <source>
        <dbReference type="SAM" id="Phobius"/>
    </source>
</evidence>
<dbReference type="Proteomes" id="UP000030748">
    <property type="component" value="Unassembled WGS sequence"/>
</dbReference>
<keyword evidence="10 17" id="KW-0547">Nucleotide-binding</keyword>
<dbReference type="Pfam" id="PF00560">
    <property type="entry name" value="LRR_1"/>
    <property type="match status" value="4"/>
</dbReference>
<dbReference type="PANTHER" id="PTHR45974:SF266">
    <property type="entry name" value="LEUCINE-RICH REPEAT RECEPTOR PROTEIN KINASE HPCA1"/>
    <property type="match status" value="1"/>
</dbReference>
<evidence type="ECO:0000256" key="10">
    <source>
        <dbReference type="ARBA" id="ARBA00022741"/>
    </source>
</evidence>
<dbReference type="InterPro" id="IPR011009">
    <property type="entry name" value="Kinase-like_dom_sf"/>
</dbReference>
<dbReference type="PANTHER" id="PTHR45974">
    <property type="entry name" value="RECEPTOR-LIKE PROTEIN 55"/>
    <property type="match status" value="1"/>
</dbReference>
<evidence type="ECO:0000256" key="7">
    <source>
        <dbReference type="ARBA" id="ARBA00022692"/>
    </source>
</evidence>
<dbReference type="CDD" id="cd14066">
    <property type="entry name" value="STKc_IRAK"/>
    <property type="match status" value="1"/>
</dbReference>
<dbReference type="GO" id="GO:0005524">
    <property type="term" value="F:ATP binding"/>
    <property type="evidence" value="ECO:0007669"/>
    <property type="project" value="UniProtKB-UniRule"/>
</dbReference>
<comment type="similarity">
    <text evidence="2">Belongs to the protein kinase superfamily. Ser/Thr protein kinase family.</text>
</comment>
<keyword evidence="14 19" id="KW-0472">Membrane</keyword>
<protein>
    <recommendedName>
        <fullName evidence="3">non-specific serine/threonine protein kinase</fullName>
        <ecNumber evidence="3">2.7.11.1</ecNumber>
    </recommendedName>
</protein>
<evidence type="ECO:0000256" key="6">
    <source>
        <dbReference type="ARBA" id="ARBA00022679"/>
    </source>
</evidence>
<dbReference type="FunFam" id="3.80.10.10:FF:000363">
    <property type="entry name" value="Leucine-rich repeat family protein"/>
    <property type="match status" value="1"/>
</dbReference>
<keyword evidence="7 19" id="KW-0812">Transmembrane</keyword>
<evidence type="ECO:0000256" key="12">
    <source>
        <dbReference type="ARBA" id="ARBA00022840"/>
    </source>
</evidence>
<dbReference type="Gene3D" id="3.80.10.10">
    <property type="entry name" value="Ribonuclease Inhibitor"/>
    <property type="match status" value="3"/>
</dbReference>
<dbReference type="FunFam" id="3.30.200.20:FF:000328">
    <property type="entry name" value="Leucine-rich repeat protein kinase family protein"/>
    <property type="match status" value="1"/>
</dbReference>
<dbReference type="InterPro" id="IPR008271">
    <property type="entry name" value="Ser/Thr_kinase_AS"/>
</dbReference>
<evidence type="ECO:0000256" key="15">
    <source>
        <dbReference type="ARBA" id="ARBA00023170"/>
    </source>
</evidence>
<keyword evidence="23" id="KW-1185">Reference proteome</keyword>
<evidence type="ECO:0000313" key="23">
    <source>
        <dbReference type="Proteomes" id="UP000030748"/>
    </source>
</evidence>
<dbReference type="Pfam" id="PF00069">
    <property type="entry name" value="Pkinase"/>
    <property type="match status" value="1"/>
</dbReference>
<keyword evidence="12 17" id="KW-0067">ATP-binding</keyword>
<evidence type="ECO:0000256" key="3">
    <source>
        <dbReference type="ARBA" id="ARBA00012513"/>
    </source>
</evidence>
<evidence type="ECO:0000313" key="22">
    <source>
        <dbReference type="EMBL" id="EYU33236.1"/>
    </source>
</evidence>
<feature type="transmembrane region" description="Helical" evidence="19">
    <location>
        <begin position="560"/>
        <end position="583"/>
    </location>
</feature>
<evidence type="ECO:0000256" key="2">
    <source>
        <dbReference type="ARBA" id="ARBA00008684"/>
    </source>
</evidence>
<dbReference type="FunFam" id="3.80.10.10:FF:000542">
    <property type="entry name" value="Leucine-rich repeat protein kinase family protein"/>
    <property type="match status" value="1"/>
</dbReference>
<dbReference type="InterPro" id="IPR001611">
    <property type="entry name" value="Leu-rich_rpt"/>
</dbReference>